<feature type="compositionally biased region" description="Acidic residues" evidence="3">
    <location>
        <begin position="733"/>
        <end position="750"/>
    </location>
</feature>
<evidence type="ECO:0000256" key="3">
    <source>
        <dbReference type="SAM" id="MobiDB-lite"/>
    </source>
</evidence>
<sequence length="1389" mass="160521">MSDSDETENECPYKEILEFDHSTSLYSVKLTGRKHEIVKIKEKELCKYEEGKNLLANFKNHENSEAQNSETDNSETENSDSNEYENNNFDNIDTILLANDDKYCVLWKGHGFEDITWEIKVDDDSLNLFHERKKYSFPSKQGDVHSIPNNPIPFITNDNINNYRNNNLHSSKAQKNSKNRKKSKILSQTEIVTLNKLIYCFNRQRDFLIRENMGIDTIQPCIEFLRILQNVCDVKGPYLIVTDDKKWHEKLHDLPEILPLFFEGNDAGCDKIREIYFIPKSETTLFHALIVTPERLLNDLSLISQICFKVAIFHSANARNIYKKFHTIDIGINICITKIDILHSAQQLDQLTDYFKSNDMKGQINTEFRYKATTVNTQIQPIINRISKHGNPSFSSPEIISVNCPLSEIQKKMCKSILTKYSRNNSNNNNSQIILEKILRICSHPFLIVNGEYDLGGIDFVQASTKLQVLDAILQDCQKYEYSLLVISNYQEMIEMISDLLEMHEIYYKNITDQFDYDDHKKLNTEQADVYLYNPRFAKAQPPIENIQCVVIFDGKTSEWNDILLTHRSSRTPLFDISAVYYLECLDCCESELYSLCESVTYNPKRCLVAINTAAIHAFSDFPCLPPKELIQNGLVYDEDRNSLPIVSFLQKSDFAPKFKGEIIEGKPPETLFFSEESKNNQTDSQQRQNFNSKQNSKSKSTSKPKKINKNEDSNNENSDNEGSHTEIKGDRNDEDISENQNGDEEDNTENDSYTENNEKNEINENKENNGNKANNEDENDYLNEKYTSAFFNHHWTIHERNLLVRGLSKIGYGRWEEIQKISGLYLPAKIIEKASLKLISMILKMSGSSTGYNTVRSVLKSAEEKGLVFDFPEDSIFNDESFLERLGNISSLLVKRLENLFNLANSLGGGSITPDQVPLFRLGGGLLTEWWTEEHDKALAYITWKFGLGSYDHYSEYPNDIYCDLFMHFPDKIEHKRLLDRALKLCEISKRTQMSDQKVIENLSKQPSRFSEQVQRQILQYLLCFGIDEDEKGRQDFDSIADQIHGMIGNDIQEYVDYLHQKITETESSGGLSYNIASRVIQRISAMSYLRKMLRYRERFQRTLTRAPKWRNLPKKWTPQIEFLYFEKLEKKGFGKIQEILEEPEISIVFENNSPPSRILQEDDIVKRITSLYEFRDDSMNSSRNRSQNSDNYSHSNSSSSSYKKKKKKDSGSSSFVNKKFIVPSLEELTHNVHFPVAVTQNSEILELGKIVTDRSGFHSERYIYPAGYRSTRQYADFRNPRERVTYVSEIVDNGGDSPLFKVYPEDDPTVGFKGETPSSPWVLLIKKVSQIKGEKRKSNTISGPEAYLLSNPITIYLIQQLPGAKDLEKYVWKKIKGAPDEDEDEED</sequence>
<dbReference type="InterPro" id="IPR027417">
    <property type="entry name" value="P-loop_NTPase"/>
</dbReference>
<dbReference type="Gene3D" id="3.40.50.10810">
    <property type="entry name" value="Tandem AAA-ATPase domain"/>
    <property type="match status" value="1"/>
</dbReference>
<feature type="region of interest" description="Disordered" evidence="3">
    <location>
        <begin position="1180"/>
        <end position="1214"/>
    </location>
</feature>
<dbReference type="PROSITE" id="PS51543">
    <property type="entry name" value="FYRC"/>
    <property type="match status" value="1"/>
</dbReference>
<keyword evidence="5" id="KW-1185">Reference proteome</keyword>
<feature type="compositionally biased region" description="Low complexity" evidence="3">
    <location>
        <begin position="685"/>
        <end position="700"/>
    </location>
</feature>
<dbReference type="PANTHER" id="PTHR22715">
    <property type="entry name" value="TRANSFORMING GROWTH FACTOR BETA REGULATED GENE 1"/>
    <property type="match status" value="1"/>
</dbReference>
<feature type="compositionally biased region" description="Basic and acidic residues" evidence="3">
    <location>
        <begin position="757"/>
        <end position="770"/>
    </location>
</feature>
<comment type="caution">
    <text evidence="4">The sequence shown here is derived from an EMBL/GenBank/DDBJ whole genome shotgun (WGS) entry which is preliminary data.</text>
</comment>
<dbReference type="InterPro" id="IPR038718">
    <property type="entry name" value="SNF2-like_sf"/>
</dbReference>
<dbReference type="Pfam" id="PF05965">
    <property type="entry name" value="FYRC"/>
    <property type="match status" value="1"/>
</dbReference>
<dbReference type="InterPro" id="IPR040092">
    <property type="entry name" value="TBRG1"/>
</dbReference>
<evidence type="ECO:0000256" key="2">
    <source>
        <dbReference type="ARBA" id="ARBA00023242"/>
    </source>
</evidence>
<dbReference type="Gene3D" id="3.40.50.300">
    <property type="entry name" value="P-loop containing nucleotide triphosphate hydrolases"/>
    <property type="match status" value="1"/>
</dbReference>
<keyword evidence="2" id="KW-0539">Nucleus</keyword>
<comment type="subcellular location">
    <subcellularLocation>
        <location evidence="1">Nucleus</location>
    </subcellularLocation>
</comment>
<evidence type="ECO:0000256" key="1">
    <source>
        <dbReference type="ARBA" id="ARBA00004123"/>
    </source>
</evidence>
<reference evidence="4" key="1">
    <citation type="submission" date="2016-10" db="EMBL/GenBank/DDBJ databases">
        <authorList>
            <person name="Benchimol M."/>
            <person name="Almeida L.G."/>
            <person name="Vasconcelos A.T."/>
            <person name="Perreira-Neves A."/>
            <person name="Rosa I.A."/>
            <person name="Tasca T."/>
            <person name="Bogo M.R."/>
            <person name="de Souza W."/>
        </authorList>
    </citation>
    <scope>NUCLEOTIDE SEQUENCE [LARGE SCALE GENOMIC DNA]</scope>
    <source>
        <strain evidence="4">K</strain>
    </source>
</reference>
<dbReference type="GeneID" id="94832260"/>
<dbReference type="GO" id="GO:0051726">
    <property type="term" value="P:regulation of cell cycle"/>
    <property type="evidence" value="ECO:0007669"/>
    <property type="project" value="TreeGrafter"/>
</dbReference>
<dbReference type="SUPFAM" id="SSF52540">
    <property type="entry name" value="P-loop containing nucleoside triphosphate hydrolases"/>
    <property type="match status" value="1"/>
</dbReference>
<feature type="region of interest" description="Disordered" evidence="3">
    <location>
        <begin position="677"/>
        <end position="779"/>
    </location>
</feature>
<name>A0A1J4L0Z5_9EUKA</name>
<dbReference type="EMBL" id="MLAK01000207">
    <property type="protein sequence ID" value="OHT15638.1"/>
    <property type="molecule type" value="Genomic_DNA"/>
</dbReference>
<dbReference type="PROSITE" id="PS51542">
    <property type="entry name" value="FYRN"/>
    <property type="match status" value="1"/>
</dbReference>
<dbReference type="Proteomes" id="UP000179807">
    <property type="component" value="Unassembled WGS sequence"/>
</dbReference>
<dbReference type="InterPro" id="IPR003889">
    <property type="entry name" value="FYrich_C"/>
</dbReference>
<feature type="compositionally biased region" description="Low complexity" evidence="3">
    <location>
        <begin position="1181"/>
        <end position="1203"/>
    </location>
</feature>
<dbReference type="GO" id="GO:0005634">
    <property type="term" value="C:nucleus"/>
    <property type="evidence" value="ECO:0007669"/>
    <property type="project" value="UniProtKB-SubCell"/>
</dbReference>
<accession>A0A1J4L0Z5</accession>
<dbReference type="VEuPathDB" id="TrichDB:TRFO_14009"/>
<feature type="region of interest" description="Disordered" evidence="3">
    <location>
        <begin position="61"/>
        <end position="86"/>
    </location>
</feature>
<dbReference type="Gene3D" id="3.30.160.360">
    <property type="match status" value="1"/>
</dbReference>
<dbReference type="PANTHER" id="PTHR22715:SF0">
    <property type="entry name" value="TRANSFORMING GROWTH FACTOR BETA REGULATOR 1"/>
    <property type="match status" value="1"/>
</dbReference>
<dbReference type="SMART" id="SM00542">
    <property type="entry name" value="FYRC"/>
    <property type="match status" value="1"/>
</dbReference>
<dbReference type="InterPro" id="IPR003888">
    <property type="entry name" value="FYrich_N"/>
</dbReference>
<dbReference type="RefSeq" id="XP_068368774.1">
    <property type="nucleotide sequence ID" value="XM_068497556.1"/>
</dbReference>
<dbReference type="OrthoDB" id="285793at2759"/>
<proteinExistence type="predicted"/>
<evidence type="ECO:0000313" key="4">
    <source>
        <dbReference type="EMBL" id="OHT15638.1"/>
    </source>
</evidence>
<evidence type="ECO:0000313" key="5">
    <source>
        <dbReference type="Proteomes" id="UP000179807"/>
    </source>
</evidence>
<feature type="compositionally biased region" description="Basic and acidic residues" evidence="3">
    <location>
        <begin position="722"/>
        <end position="732"/>
    </location>
</feature>
<dbReference type="SMART" id="SM00541">
    <property type="entry name" value="FYRN"/>
    <property type="match status" value="1"/>
</dbReference>
<dbReference type="Pfam" id="PF05964">
    <property type="entry name" value="FYRN"/>
    <property type="match status" value="1"/>
</dbReference>
<gene>
    <name evidence="4" type="ORF">TRFO_14009</name>
</gene>
<feature type="compositionally biased region" description="Acidic residues" evidence="3">
    <location>
        <begin position="72"/>
        <end position="83"/>
    </location>
</feature>
<protein>
    <submittedName>
        <fullName evidence="4">Uncharacterized protein</fullName>
    </submittedName>
</protein>
<organism evidence="4 5">
    <name type="scientific">Tritrichomonas foetus</name>
    <dbReference type="NCBI Taxonomy" id="1144522"/>
    <lineage>
        <taxon>Eukaryota</taxon>
        <taxon>Metamonada</taxon>
        <taxon>Parabasalia</taxon>
        <taxon>Tritrichomonadida</taxon>
        <taxon>Tritrichomonadidae</taxon>
        <taxon>Tritrichomonas</taxon>
    </lineage>
</organism>